<evidence type="ECO:0000313" key="1">
    <source>
        <dbReference type="Proteomes" id="UP000046392"/>
    </source>
</evidence>
<protein>
    <submittedName>
        <fullName evidence="2">tRNA-synt_2 domain-containing protein</fullName>
    </submittedName>
</protein>
<sequence>MSNNFFYQTFERIFNNRVTRLSSKDCISTNGTPKFYESCFNNIIYQVNNFALRKVVIEKDSNVINGITQFVQSLRSETIFDPRTSFDVHIPDFPTRQKLSYKELLQLRDIPMYYTISEERILLQLSTRDFKTWFKNEIITILDLLELYSPDIYFCTIPKNIIDIARCPLISSYSNKIILENEVYSYYRRVICLYSLITTDVMKFTQKREQLFKELNFLKKLLESLIVTMDIMGLRFTYFATNFTNHYPRTSFGSGPSRRLRDIVRIPEYKFAHLGDLVVNGLINLL</sequence>
<dbReference type="WBParaSite" id="SPAL_0000810300.1">
    <property type="protein sequence ID" value="SPAL_0000810300.1"/>
    <property type="gene ID" value="SPAL_0000810300"/>
</dbReference>
<proteinExistence type="predicted"/>
<organism evidence="1 2">
    <name type="scientific">Strongyloides papillosus</name>
    <name type="common">Intestinal threadworm</name>
    <dbReference type="NCBI Taxonomy" id="174720"/>
    <lineage>
        <taxon>Eukaryota</taxon>
        <taxon>Metazoa</taxon>
        <taxon>Ecdysozoa</taxon>
        <taxon>Nematoda</taxon>
        <taxon>Chromadorea</taxon>
        <taxon>Rhabditida</taxon>
        <taxon>Tylenchina</taxon>
        <taxon>Panagrolaimomorpha</taxon>
        <taxon>Strongyloidoidea</taxon>
        <taxon>Strongyloididae</taxon>
        <taxon>Strongyloides</taxon>
    </lineage>
</organism>
<reference evidence="2" key="1">
    <citation type="submission" date="2017-02" db="UniProtKB">
        <authorList>
            <consortium name="WormBaseParasite"/>
        </authorList>
    </citation>
    <scope>IDENTIFICATION</scope>
</reference>
<evidence type="ECO:0000313" key="2">
    <source>
        <dbReference type="WBParaSite" id="SPAL_0000810300.1"/>
    </source>
</evidence>
<dbReference type="Proteomes" id="UP000046392">
    <property type="component" value="Unplaced"/>
</dbReference>
<keyword evidence="1" id="KW-1185">Reference proteome</keyword>
<dbReference type="AlphaFoldDB" id="A0A0N5BQD8"/>
<accession>A0A0N5BQD8</accession>
<name>A0A0N5BQD8_STREA</name>